<evidence type="ECO:0000256" key="1">
    <source>
        <dbReference type="ARBA" id="ARBA00023125"/>
    </source>
</evidence>
<evidence type="ECO:0000256" key="2">
    <source>
        <dbReference type="PROSITE-ProRule" id="PRU00335"/>
    </source>
</evidence>
<accession>A0ABU7SMT7</accession>
<name>A0ABU7SMT7_9ACTN</name>
<evidence type="ECO:0000259" key="3">
    <source>
        <dbReference type="PROSITE" id="PS50977"/>
    </source>
</evidence>
<gene>
    <name evidence="4" type="ORF">V1634_31010</name>
</gene>
<feature type="domain" description="HTH tetR-type" evidence="3">
    <location>
        <begin position="2"/>
        <end position="62"/>
    </location>
</feature>
<dbReference type="RefSeq" id="WP_331211269.1">
    <property type="nucleotide sequence ID" value="NZ_JAZGQL010000033.1"/>
</dbReference>
<dbReference type="InterPro" id="IPR001647">
    <property type="entry name" value="HTH_TetR"/>
</dbReference>
<dbReference type="Pfam" id="PF00440">
    <property type="entry name" value="TetR_N"/>
    <property type="match status" value="1"/>
</dbReference>
<protein>
    <submittedName>
        <fullName evidence="4">TetR/AcrR family transcriptional regulator</fullName>
    </submittedName>
</protein>
<evidence type="ECO:0000313" key="4">
    <source>
        <dbReference type="EMBL" id="MEE6311268.1"/>
    </source>
</evidence>
<comment type="caution">
    <text evidence="4">The sequence shown here is derived from an EMBL/GenBank/DDBJ whole genome shotgun (WGS) entry which is preliminary data.</text>
</comment>
<sequence length="213" mass="22546">MSDTKQRLLHGTLAAIGTHGIAGISARTIASAAGVNQALVFYHFGSVDELLAAACTANTADRVATYSARFAEVRTLRELLDVGRALHEQEKELGHVSVLAQLLAGAQTDRRLAESVAAALKLWVDEIESVLRRLLVNSPFAEIADVGGLARAISGAFVGLELYEGVDPAGASRAFVALEQLALLIDVVDDLGPVPRRALKATVERAVRRSRGA</sequence>
<reference evidence="4 5" key="1">
    <citation type="submission" date="2024-01" db="EMBL/GenBank/DDBJ databases">
        <title>Genome insights into Plantactinospora veratri sp. nov.</title>
        <authorList>
            <person name="Wang L."/>
        </authorList>
    </citation>
    <scope>NUCLEOTIDE SEQUENCE [LARGE SCALE GENOMIC DNA]</scope>
    <source>
        <strain evidence="4 5">NEAU-FHS4</strain>
    </source>
</reference>
<dbReference type="EMBL" id="JAZGQL010000033">
    <property type="protein sequence ID" value="MEE6311268.1"/>
    <property type="molecule type" value="Genomic_DNA"/>
</dbReference>
<evidence type="ECO:0000313" key="5">
    <source>
        <dbReference type="Proteomes" id="UP001339911"/>
    </source>
</evidence>
<dbReference type="SUPFAM" id="SSF46689">
    <property type="entry name" value="Homeodomain-like"/>
    <property type="match status" value="1"/>
</dbReference>
<keyword evidence="1 2" id="KW-0238">DNA-binding</keyword>
<proteinExistence type="predicted"/>
<dbReference type="PROSITE" id="PS50977">
    <property type="entry name" value="HTH_TETR_2"/>
    <property type="match status" value="1"/>
</dbReference>
<keyword evidence="5" id="KW-1185">Reference proteome</keyword>
<organism evidence="4 5">
    <name type="scientific">Plantactinospora veratri</name>
    <dbReference type="NCBI Taxonomy" id="1436122"/>
    <lineage>
        <taxon>Bacteria</taxon>
        <taxon>Bacillati</taxon>
        <taxon>Actinomycetota</taxon>
        <taxon>Actinomycetes</taxon>
        <taxon>Micromonosporales</taxon>
        <taxon>Micromonosporaceae</taxon>
        <taxon>Plantactinospora</taxon>
    </lineage>
</organism>
<feature type="DNA-binding region" description="H-T-H motif" evidence="2">
    <location>
        <begin position="25"/>
        <end position="44"/>
    </location>
</feature>
<dbReference type="InterPro" id="IPR009057">
    <property type="entry name" value="Homeodomain-like_sf"/>
</dbReference>
<dbReference type="Proteomes" id="UP001339911">
    <property type="component" value="Unassembled WGS sequence"/>
</dbReference>
<dbReference type="Gene3D" id="1.10.357.10">
    <property type="entry name" value="Tetracycline Repressor, domain 2"/>
    <property type="match status" value="1"/>
</dbReference>